<accession>A0A3S0A7F8</accession>
<sequence>MLRLLPYLLILLVCLFFSKLMGVMEEYIGIINIQESKAQLDKSSEKNNEPLKSNVNENSQNTNATNSKPVIKDDFQLQSEKKLLQELRQRRKEIEQYNDEMPADKLALESVKQYIDKRLSLLENLQNKLKPQLKNSNKSEEQKIQRLVKVYENMKPKEAAKIFNDLQIGILIEMSLNMKESKLALILAEMKPEKVRELTSILATQNDLMELD</sequence>
<dbReference type="OrthoDB" id="9791432at2"/>
<evidence type="ECO:0000256" key="1">
    <source>
        <dbReference type="SAM" id="MobiDB-lite"/>
    </source>
</evidence>
<protein>
    <recommendedName>
        <fullName evidence="4">Magnesium transporter MgtE intracellular domain-containing protein</fullName>
    </recommendedName>
</protein>
<feature type="compositionally biased region" description="Polar residues" evidence="1">
    <location>
        <begin position="50"/>
        <end position="68"/>
    </location>
</feature>
<proteinExistence type="predicted"/>
<evidence type="ECO:0008006" key="4">
    <source>
        <dbReference type="Google" id="ProtNLM"/>
    </source>
</evidence>
<name>A0A3S0A7F8_9RICK</name>
<evidence type="ECO:0000313" key="2">
    <source>
        <dbReference type="EMBL" id="RST66357.1"/>
    </source>
</evidence>
<dbReference type="RefSeq" id="WP_126044783.1">
    <property type="nucleotide sequence ID" value="NZ_RXFM01000043.1"/>
</dbReference>
<keyword evidence="3" id="KW-1185">Reference proteome</keyword>
<gene>
    <name evidence="2" type="ORF">EIC27_03650</name>
</gene>
<reference evidence="3" key="1">
    <citation type="submission" date="2018-11" db="EMBL/GenBank/DDBJ databases">
        <title>Phylogenetic, genomic, and biogeographic characterization of a novel and ubiquitous marine invertebrate-associated Rickettsiales parasite, Candidatus Marinoinvertebrata rohwerii, gen. nov., sp. nov.</title>
        <authorList>
            <person name="Klinges J.G."/>
            <person name="Rosales S.M."/>
            <person name="Mcminds R."/>
            <person name="Shaver E.C."/>
            <person name="Shantz A."/>
            <person name="Peters E.C."/>
            <person name="Burkepile D.E."/>
            <person name="Silliman B.R."/>
            <person name="Vega Thurber R.L."/>
        </authorList>
    </citation>
    <scope>NUCLEOTIDE SEQUENCE [LARGE SCALE GENOMIC DNA]</scope>
    <source>
        <strain evidence="3">a_cerv_44</strain>
    </source>
</reference>
<dbReference type="AlphaFoldDB" id="A0A3S0A7F8"/>
<organism evidence="2 3">
    <name type="scientific">Candidatus Aquarickettsia rohweri</name>
    <dbReference type="NCBI Taxonomy" id="2602574"/>
    <lineage>
        <taxon>Bacteria</taxon>
        <taxon>Pseudomonadati</taxon>
        <taxon>Pseudomonadota</taxon>
        <taxon>Alphaproteobacteria</taxon>
        <taxon>Rickettsiales</taxon>
        <taxon>Candidatus Midichloriaceae</taxon>
        <taxon>Candidatus Aquarickettsia</taxon>
    </lineage>
</organism>
<comment type="caution">
    <text evidence="2">The sequence shown here is derived from an EMBL/GenBank/DDBJ whole genome shotgun (WGS) entry which is preliminary data.</text>
</comment>
<dbReference type="EMBL" id="RXFM01000043">
    <property type="protein sequence ID" value="RST66357.1"/>
    <property type="molecule type" value="Genomic_DNA"/>
</dbReference>
<dbReference type="Proteomes" id="UP000279470">
    <property type="component" value="Unassembled WGS sequence"/>
</dbReference>
<evidence type="ECO:0000313" key="3">
    <source>
        <dbReference type="Proteomes" id="UP000279470"/>
    </source>
</evidence>
<feature type="region of interest" description="Disordered" evidence="1">
    <location>
        <begin position="42"/>
        <end position="70"/>
    </location>
</feature>